<protein>
    <submittedName>
        <fullName evidence="3">Pimeloyl-ACP methyl ester carboxylesterase</fullName>
    </submittedName>
</protein>
<dbReference type="SUPFAM" id="SSF53474">
    <property type="entry name" value="alpha/beta-Hydrolases"/>
    <property type="match status" value="1"/>
</dbReference>
<evidence type="ECO:0000313" key="4">
    <source>
        <dbReference type="Proteomes" id="UP000199502"/>
    </source>
</evidence>
<evidence type="ECO:0000256" key="1">
    <source>
        <dbReference type="ARBA" id="ARBA00022801"/>
    </source>
</evidence>
<evidence type="ECO:0000259" key="2">
    <source>
        <dbReference type="Pfam" id="PF12697"/>
    </source>
</evidence>
<dbReference type="Proteomes" id="UP000199502">
    <property type="component" value="Unassembled WGS sequence"/>
</dbReference>
<keyword evidence="1" id="KW-0378">Hydrolase</keyword>
<sequence>MKLNRTSAGPESGLPILLVHGLFGQARNLGAQARRLAETRPVVSVDLRNHGESPHDPDAGYAALAADLAEVIEDLGGRADVAGHSMGGKAAMVLALTRPQLVRRLAIMDIAPVAYAHDQTPHIDAMEALELGGLDRRAEADRGLAAGVPDRGTRAFLLQSLDLKSDPPAWRLNLPALRTHMPAIVGWPEGLPEANFGGPVLAMRGARSDYVTAEGEAALRRHFPQMRLVTLKNAGHWLHADAPEAVADTLAAFFGDGRG</sequence>
<feature type="domain" description="AB hydrolase-1" evidence="2">
    <location>
        <begin position="16"/>
        <end position="248"/>
    </location>
</feature>
<dbReference type="STRING" id="336292.SAMN05660710_00769"/>
<dbReference type="GO" id="GO:0016787">
    <property type="term" value="F:hydrolase activity"/>
    <property type="evidence" value="ECO:0007669"/>
    <property type="project" value="UniProtKB-KW"/>
</dbReference>
<name>A0A1G5DEQ2_9RHOB</name>
<reference evidence="3 4" key="1">
    <citation type="submission" date="2016-10" db="EMBL/GenBank/DDBJ databases">
        <authorList>
            <person name="de Groot N.N."/>
        </authorList>
    </citation>
    <scope>NUCLEOTIDE SEQUENCE [LARGE SCALE GENOMIC DNA]</scope>
    <source>
        <strain evidence="3 4">CGMCC 1.8925</strain>
    </source>
</reference>
<proteinExistence type="predicted"/>
<dbReference type="AlphaFoldDB" id="A0A1G5DEQ2"/>
<dbReference type="PANTHER" id="PTHR46118:SF4">
    <property type="entry name" value="PROTEIN ABHD11"/>
    <property type="match status" value="1"/>
</dbReference>
<evidence type="ECO:0000313" key="3">
    <source>
        <dbReference type="EMBL" id="SCY12918.1"/>
    </source>
</evidence>
<dbReference type="OrthoDB" id="9808398at2"/>
<dbReference type="Gene3D" id="3.40.50.1820">
    <property type="entry name" value="alpha/beta hydrolase"/>
    <property type="match status" value="1"/>
</dbReference>
<dbReference type="Pfam" id="PF12697">
    <property type="entry name" value="Abhydrolase_6"/>
    <property type="match status" value="1"/>
</dbReference>
<organism evidence="3 4">
    <name type="scientific">Paracoccus tibetensis</name>
    <dbReference type="NCBI Taxonomy" id="336292"/>
    <lineage>
        <taxon>Bacteria</taxon>
        <taxon>Pseudomonadati</taxon>
        <taxon>Pseudomonadota</taxon>
        <taxon>Alphaproteobacteria</taxon>
        <taxon>Rhodobacterales</taxon>
        <taxon>Paracoccaceae</taxon>
        <taxon>Paracoccus</taxon>
    </lineage>
</organism>
<dbReference type="InterPro" id="IPR000073">
    <property type="entry name" value="AB_hydrolase_1"/>
</dbReference>
<dbReference type="InterPro" id="IPR029058">
    <property type="entry name" value="AB_hydrolase_fold"/>
</dbReference>
<dbReference type="EMBL" id="FMVT01000002">
    <property type="protein sequence ID" value="SCY12918.1"/>
    <property type="molecule type" value="Genomic_DNA"/>
</dbReference>
<dbReference type="RefSeq" id="WP_090740443.1">
    <property type="nucleotide sequence ID" value="NZ_FMVT01000002.1"/>
</dbReference>
<gene>
    <name evidence="3" type="ORF">SAMN05660710_00769</name>
</gene>
<dbReference type="PANTHER" id="PTHR46118">
    <property type="entry name" value="PROTEIN ABHD11"/>
    <property type="match status" value="1"/>
</dbReference>
<accession>A0A1G5DEQ2</accession>
<keyword evidence="4" id="KW-1185">Reference proteome</keyword>